<comment type="caution">
    <text evidence="1">The sequence shown here is derived from an EMBL/GenBank/DDBJ whole genome shotgun (WGS) entry which is preliminary data.</text>
</comment>
<dbReference type="PANTHER" id="PTHR36454">
    <property type="entry name" value="LMO2823 PROTEIN"/>
    <property type="match status" value="1"/>
</dbReference>
<dbReference type="EMBL" id="DWVZ01000131">
    <property type="protein sequence ID" value="HJC63880.1"/>
    <property type="molecule type" value="Genomic_DNA"/>
</dbReference>
<sequence>MADIRPFCAIRPQASEADKIAALPYDVYNRKEAKEEVRRNPLSFLKIDRPETQFPDDTDMYAPQVYRQAEATLWKMLEDGHFCQDTESCYYIYELSSGEHTQTGLAACAAVDDYLNHVIKRHENTKPEKEEDRIRHVLACQAQTGPIFLAHRPQERLKHILDTKKKGSAPVYDFVSQDGIRHRVWIIYEETIIEKIRQIYADMDSIYIADGHHRAACAVKAALRKRQETVHMTGKEPFNSFLCVLFPSDELRILDYNRVVKDLNSCTPEELLEKAEKYFTVQKAPGQVKPQEKGSFGLYVNGGWYRLRIREACKNTDPVDGLDVSLLQNFLLDPVLGIKKPGEDKRITFVGGIRGLTELERLADAFGGAAFSLYPTSMEELMRTADAGRLMPPKSTWFEPKLRSGLFIHRI</sequence>
<dbReference type="PANTHER" id="PTHR36454:SF1">
    <property type="entry name" value="DUF1015 DOMAIN-CONTAINING PROTEIN"/>
    <property type="match status" value="1"/>
</dbReference>
<evidence type="ECO:0000313" key="1">
    <source>
        <dbReference type="EMBL" id="HJC63880.1"/>
    </source>
</evidence>
<proteinExistence type="predicted"/>
<evidence type="ECO:0000313" key="2">
    <source>
        <dbReference type="Proteomes" id="UP000823886"/>
    </source>
</evidence>
<organism evidence="1 2">
    <name type="scientific">Candidatus Blautia merdavium</name>
    <dbReference type="NCBI Taxonomy" id="2838494"/>
    <lineage>
        <taxon>Bacteria</taxon>
        <taxon>Bacillati</taxon>
        <taxon>Bacillota</taxon>
        <taxon>Clostridia</taxon>
        <taxon>Lachnospirales</taxon>
        <taxon>Lachnospiraceae</taxon>
        <taxon>Blautia</taxon>
    </lineage>
</organism>
<reference evidence="1" key="1">
    <citation type="journal article" date="2021" name="PeerJ">
        <title>Extensive microbial diversity within the chicken gut microbiome revealed by metagenomics and culture.</title>
        <authorList>
            <person name="Gilroy R."/>
            <person name="Ravi A."/>
            <person name="Getino M."/>
            <person name="Pursley I."/>
            <person name="Horton D.L."/>
            <person name="Alikhan N.F."/>
            <person name="Baker D."/>
            <person name="Gharbi K."/>
            <person name="Hall N."/>
            <person name="Watson M."/>
            <person name="Adriaenssens E.M."/>
            <person name="Foster-Nyarko E."/>
            <person name="Jarju S."/>
            <person name="Secka A."/>
            <person name="Antonio M."/>
            <person name="Oren A."/>
            <person name="Chaudhuri R.R."/>
            <person name="La Ragione R."/>
            <person name="Hildebrand F."/>
            <person name="Pallen M.J."/>
        </authorList>
    </citation>
    <scope>NUCLEOTIDE SEQUENCE</scope>
    <source>
        <strain evidence="1">ChiBcec2-3848</strain>
    </source>
</reference>
<dbReference type="InterPro" id="IPR008323">
    <property type="entry name" value="UCP033563"/>
</dbReference>
<dbReference type="PIRSF" id="PIRSF033563">
    <property type="entry name" value="UCP033563"/>
    <property type="match status" value="1"/>
</dbReference>
<accession>A0A9D2TB17</accession>
<gene>
    <name evidence="1" type="ORF">H9753_09740</name>
</gene>
<dbReference type="AlphaFoldDB" id="A0A9D2TB17"/>
<reference evidence="1" key="2">
    <citation type="submission" date="2021-04" db="EMBL/GenBank/DDBJ databases">
        <authorList>
            <person name="Gilroy R."/>
        </authorList>
    </citation>
    <scope>NUCLEOTIDE SEQUENCE</scope>
    <source>
        <strain evidence="1">ChiBcec2-3848</strain>
    </source>
</reference>
<protein>
    <submittedName>
        <fullName evidence="1">DUF1015 family protein</fullName>
    </submittedName>
</protein>
<dbReference type="Proteomes" id="UP000823886">
    <property type="component" value="Unassembled WGS sequence"/>
</dbReference>
<name>A0A9D2TB17_9FIRM</name>
<dbReference type="Pfam" id="PF06245">
    <property type="entry name" value="DUF1015"/>
    <property type="match status" value="1"/>
</dbReference>